<dbReference type="InParanoid" id="A0A1Q5PYU4"/>
<name>A0A1Q5PYU4_9ACTO</name>
<dbReference type="STRING" id="52770.BSZ40_00960"/>
<dbReference type="Proteomes" id="UP000185612">
    <property type="component" value="Unassembled WGS sequence"/>
</dbReference>
<dbReference type="RefSeq" id="WP_073822325.1">
    <property type="nucleotide sequence ID" value="NZ_MQVS01000001.1"/>
</dbReference>
<gene>
    <name evidence="1" type="ORF">BSZ40_00960</name>
</gene>
<organism evidence="1 2">
    <name type="scientific">Buchananella hordeovulneris</name>
    <dbReference type="NCBI Taxonomy" id="52770"/>
    <lineage>
        <taxon>Bacteria</taxon>
        <taxon>Bacillati</taxon>
        <taxon>Actinomycetota</taxon>
        <taxon>Actinomycetes</taxon>
        <taxon>Actinomycetales</taxon>
        <taxon>Actinomycetaceae</taxon>
        <taxon>Buchananella</taxon>
    </lineage>
</organism>
<proteinExistence type="predicted"/>
<reference evidence="2" key="1">
    <citation type="submission" date="2016-12" db="EMBL/GenBank/DDBJ databases">
        <authorList>
            <person name="Meng X."/>
        </authorList>
    </citation>
    <scope>NUCLEOTIDE SEQUENCE [LARGE SCALE GENOMIC DNA]</scope>
    <source>
        <strain evidence="2">DSM 20732</strain>
    </source>
</reference>
<keyword evidence="2" id="KW-1185">Reference proteome</keyword>
<comment type="caution">
    <text evidence="1">The sequence shown here is derived from an EMBL/GenBank/DDBJ whole genome shotgun (WGS) entry which is preliminary data.</text>
</comment>
<dbReference type="EMBL" id="MQVS01000001">
    <property type="protein sequence ID" value="OKL52707.1"/>
    <property type="molecule type" value="Genomic_DNA"/>
</dbReference>
<sequence length="100" mass="11046">MGNSLEVDTGGVREAARAVQAVGEEFEALSDGELYHGRDFGDSLLARAVESYGKDIEDRTYRLHNWCVRSSGALEDFAADVESTEEEIEYDFTYEALGVS</sequence>
<evidence type="ECO:0000313" key="1">
    <source>
        <dbReference type="EMBL" id="OKL52707.1"/>
    </source>
</evidence>
<protein>
    <submittedName>
        <fullName evidence="1">Uncharacterized protein</fullName>
    </submittedName>
</protein>
<accession>A0A1Q5PYU4</accession>
<dbReference type="AlphaFoldDB" id="A0A1Q5PYU4"/>
<evidence type="ECO:0000313" key="2">
    <source>
        <dbReference type="Proteomes" id="UP000185612"/>
    </source>
</evidence>